<dbReference type="PANTHER" id="PTHR11758">
    <property type="entry name" value="40S RIBOSOMAL PROTEIN S15A"/>
    <property type="match status" value="1"/>
</dbReference>
<reference evidence="10" key="1">
    <citation type="journal article" date="2011" name="Environ. Microbiol.">
        <title>Genomic insights into the metabolic potential of the polycyclic aromatic hydrocarbon degrading sulfate-reducing Deltaproteobacterium N47.</title>
        <authorList>
            <person name="Bergmann F."/>
            <person name="Selesi D."/>
            <person name="Weinmaier T."/>
            <person name="Tischler P."/>
            <person name="Rattei T."/>
            <person name="Meckenstock R.U."/>
        </authorList>
    </citation>
    <scope>NUCLEOTIDE SEQUENCE</scope>
</reference>
<dbReference type="GO" id="GO:0003735">
    <property type="term" value="F:structural constituent of ribosome"/>
    <property type="evidence" value="ECO:0007669"/>
    <property type="project" value="InterPro"/>
</dbReference>
<evidence type="ECO:0000256" key="2">
    <source>
        <dbReference type="ARBA" id="ARBA00022730"/>
    </source>
</evidence>
<protein>
    <recommendedName>
        <fullName evidence="6 8">Small ribosomal subunit protein uS8</fullName>
    </recommendedName>
</protein>
<name>E1YG75_9BACT</name>
<dbReference type="InterPro" id="IPR035987">
    <property type="entry name" value="Ribosomal_uS8_sf"/>
</dbReference>
<evidence type="ECO:0000256" key="6">
    <source>
        <dbReference type="ARBA" id="ARBA00035258"/>
    </source>
</evidence>
<dbReference type="InterPro" id="IPR047863">
    <property type="entry name" value="Ribosomal_uS8_CS"/>
</dbReference>
<dbReference type="EMBL" id="FR695872">
    <property type="protein sequence ID" value="CBX29569.1"/>
    <property type="molecule type" value="Genomic_DNA"/>
</dbReference>
<keyword evidence="5 8" id="KW-0687">Ribonucleoprotein</keyword>
<gene>
    <name evidence="8" type="primary">rpsH</name>
    <name evidence="10" type="ORF">N47_J05500</name>
</gene>
<dbReference type="GO" id="GO:0006412">
    <property type="term" value="P:translation"/>
    <property type="evidence" value="ECO:0007669"/>
    <property type="project" value="UniProtKB-UniRule"/>
</dbReference>
<dbReference type="FunFam" id="3.30.1490.10:FF:000001">
    <property type="entry name" value="30S ribosomal protein S8"/>
    <property type="match status" value="1"/>
</dbReference>
<dbReference type="GO" id="GO:0019843">
    <property type="term" value="F:rRNA binding"/>
    <property type="evidence" value="ECO:0007669"/>
    <property type="project" value="UniProtKB-UniRule"/>
</dbReference>
<dbReference type="Gene3D" id="3.30.1370.30">
    <property type="match status" value="1"/>
</dbReference>
<proteinExistence type="inferred from homology"/>
<evidence type="ECO:0000256" key="3">
    <source>
        <dbReference type="ARBA" id="ARBA00022884"/>
    </source>
</evidence>
<keyword evidence="4 8" id="KW-0689">Ribosomal protein</keyword>
<dbReference type="GO" id="GO:0005840">
    <property type="term" value="C:ribosome"/>
    <property type="evidence" value="ECO:0007669"/>
    <property type="project" value="UniProtKB-KW"/>
</dbReference>
<dbReference type="GO" id="GO:1990904">
    <property type="term" value="C:ribonucleoprotein complex"/>
    <property type="evidence" value="ECO:0007669"/>
    <property type="project" value="UniProtKB-KW"/>
</dbReference>
<sequence length="146" mass="16373">MGFLLIWIYRSEIRMAICDPIADMLTRIRNAGKAKLNNVDIPASKLKAELAKVFKNEGFIKNYKFIKDDKQGILRVYLKYGQNQSSAIYGIEMVSKPGRRTYIKNSKIKPVLGGMGVAVLTTSKGVMTDKRAAKENLGGEVLCKIW</sequence>
<comment type="subunit">
    <text evidence="7 8">Part of the 30S ribosomal subunit. Contacts proteins S5 and S12.</text>
</comment>
<dbReference type="FunFam" id="3.30.1370.30:FF:000002">
    <property type="entry name" value="30S ribosomal protein S8"/>
    <property type="match status" value="1"/>
</dbReference>
<dbReference type="Gene3D" id="3.30.1490.10">
    <property type="match status" value="1"/>
</dbReference>
<evidence type="ECO:0000313" key="10">
    <source>
        <dbReference type="EMBL" id="CBX29569.1"/>
    </source>
</evidence>
<evidence type="ECO:0000256" key="8">
    <source>
        <dbReference type="HAMAP-Rule" id="MF_01302"/>
    </source>
</evidence>
<keyword evidence="2 8" id="KW-0699">rRNA-binding</keyword>
<evidence type="ECO:0000256" key="7">
    <source>
        <dbReference type="ARBA" id="ARBA00046740"/>
    </source>
</evidence>
<accession>E1YG75</accession>
<dbReference type="NCBIfam" id="NF001109">
    <property type="entry name" value="PRK00136.1"/>
    <property type="match status" value="1"/>
</dbReference>
<evidence type="ECO:0000256" key="9">
    <source>
        <dbReference type="RuleBase" id="RU003660"/>
    </source>
</evidence>
<evidence type="ECO:0000256" key="1">
    <source>
        <dbReference type="ARBA" id="ARBA00006471"/>
    </source>
</evidence>
<dbReference type="PROSITE" id="PS00053">
    <property type="entry name" value="RIBOSOMAL_S8"/>
    <property type="match status" value="1"/>
</dbReference>
<comment type="function">
    <text evidence="8">One of the primary rRNA binding proteins, it binds directly to 16S rRNA central domain where it helps coordinate assembly of the platform of the 30S subunit.</text>
</comment>
<comment type="similarity">
    <text evidence="1 8 9">Belongs to the universal ribosomal protein uS8 family.</text>
</comment>
<dbReference type="Pfam" id="PF00410">
    <property type="entry name" value="Ribosomal_S8"/>
    <property type="match status" value="1"/>
</dbReference>
<keyword evidence="3 8" id="KW-0694">RNA-binding</keyword>
<dbReference type="InterPro" id="IPR000630">
    <property type="entry name" value="Ribosomal_uS8"/>
</dbReference>
<evidence type="ECO:0000256" key="4">
    <source>
        <dbReference type="ARBA" id="ARBA00022980"/>
    </source>
</evidence>
<dbReference type="AlphaFoldDB" id="E1YG75"/>
<dbReference type="SUPFAM" id="SSF56047">
    <property type="entry name" value="Ribosomal protein S8"/>
    <property type="match status" value="1"/>
</dbReference>
<organism evidence="10">
    <name type="scientific">uncultured Desulfobacterium sp</name>
    <dbReference type="NCBI Taxonomy" id="201089"/>
    <lineage>
        <taxon>Bacteria</taxon>
        <taxon>Pseudomonadati</taxon>
        <taxon>Thermodesulfobacteriota</taxon>
        <taxon>Desulfobacteria</taxon>
        <taxon>Desulfobacterales</taxon>
        <taxon>Desulfobacteriaceae</taxon>
        <taxon>Desulfobacterium</taxon>
        <taxon>environmental samples</taxon>
    </lineage>
</organism>
<evidence type="ECO:0000256" key="5">
    <source>
        <dbReference type="ARBA" id="ARBA00023274"/>
    </source>
</evidence>
<dbReference type="GO" id="GO:0005737">
    <property type="term" value="C:cytoplasm"/>
    <property type="evidence" value="ECO:0007669"/>
    <property type="project" value="UniProtKB-ARBA"/>
</dbReference>
<dbReference type="HAMAP" id="MF_01302_B">
    <property type="entry name" value="Ribosomal_uS8_B"/>
    <property type="match status" value="1"/>
</dbReference>